<dbReference type="PANTHER" id="PTHR43537">
    <property type="entry name" value="TRANSCRIPTIONAL REGULATOR, GNTR FAMILY"/>
    <property type="match status" value="1"/>
</dbReference>
<dbReference type="Pfam" id="PF00392">
    <property type="entry name" value="GntR"/>
    <property type="match status" value="1"/>
</dbReference>
<dbReference type="GO" id="GO:0003677">
    <property type="term" value="F:DNA binding"/>
    <property type="evidence" value="ECO:0007669"/>
    <property type="project" value="UniProtKB-KW"/>
</dbReference>
<dbReference type="SUPFAM" id="SSF46785">
    <property type="entry name" value="Winged helix' DNA-binding domain"/>
    <property type="match status" value="1"/>
</dbReference>
<keyword evidence="3" id="KW-0804">Transcription</keyword>
<dbReference type="InterPro" id="IPR036390">
    <property type="entry name" value="WH_DNA-bd_sf"/>
</dbReference>
<feature type="region of interest" description="Disordered" evidence="4">
    <location>
        <begin position="223"/>
        <end position="243"/>
    </location>
</feature>
<keyword evidence="7" id="KW-1185">Reference proteome</keyword>
<dbReference type="Proteomes" id="UP000235994">
    <property type="component" value="Unassembled WGS sequence"/>
</dbReference>
<dbReference type="RefSeq" id="WP_102771429.1">
    <property type="nucleotide sequence ID" value="NZ_POQS01000001.1"/>
</dbReference>
<protein>
    <submittedName>
        <fullName evidence="6">GntR family transcriptional regulator</fullName>
    </submittedName>
</protein>
<accession>A0A2N8KPX1</accession>
<sequence length="243" mass="27747">MATEKTSVTRSSLTGQVYRTLRDRLMSGRFQPGERLKIATLAADLEVSETPVREAILLLTNDGAIEMKAGYYFLTRRLSLSEYLEIRRLRLHLEPMAAVEALSHIDAAFIADLERIHATLIRAEEQKDYPQAVQSNYDFHFSLYRRSGMPQLTEILERLWIQAGPLLNYLYPHGHPTYEGEHQHLRIIEALKAGDAKALATAVEQDLIEGGEQFVAYLESIDHEEPEPVKKSSTKSVRRSRRK</sequence>
<dbReference type="Gene3D" id="1.10.10.10">
    <property type="entry name" value="Winged helix-like DNA-binding domain superfamily/Winged helix DNA-binding domain"/>
    <property type="match status" value="1"/>
</dbReference>
<name>A0A2N8KPX1_9BURK</name>
<evidence type="ECO:0000256" key="3">
    <source>
        <dbReference type="ARBA" id="ARBA00023163"/>
    </source>
</evidence>
<dbReference type="InterPro" id="IPR036388">
    <property type="entry name" value="WH-like_DNA-bd_sf"/>
</dbReference>
<dbReference type="InterPro" id="IPR000524">
    <property type="entry name" value="Tscrpt_reg_HTH_GntR"/>
</dbReference>
<dbReference type="SMART" id="SM00345">
    <property type="entry name" value="HTH_GNTR"/>
    <property type="match status" value="1"/>
</dbReference>
<gene>
    <name evidence="6" type="ORF">C1I89_03800</name>
</gene>
<dbReference type="SMART" id="SM00895">
    <property type="entry name" value="FCD"/>
    <property type="match status" value="1"/>
</dbReference>
<proteinExistence type="predicted"/>
<dbReference type="InterPro" id="IPR008920">
    <property type="entry name" value="TF_FadR/GntR_C"/>
</dbReference>
<evidence type="ECO:0000256" key="4">
    <source>
        <dbReference type="SAM" id="MobiDB-lite"/>
    </source>
</evidence>
<feature type="compositionally biased region" description="Basic residues" evidence="4">
    <location>
        <begin position="232"/>
        <end position="243"/>
    </location>
</feature>
<evidence type="ECO:0000256" key="1">
    <source>
        <dbReference type="ARBA" id="ARBA00023015"/>
    </source>
</evidence>
<evidence type="ECO:0000313" key="6">
    <source>
        <dbReference type="EMBL" id="PND35499.1"/>
    </source>
</evidence>
<dbReference type="Gene3D" id="1.20.120.530">
    <property type="entry name" value="GntR ligand-binding domain-like"/>
    <property type="match status" value="1"/>
</dbReference>
<dbReference type="InterPro" id="IPR011711">
    <property type="entry name" value="GntR_C"/>
</dbReference>
<dbReference type="SUPFAM" id="SSF48008">
    <property type="entry name" value="GntR ligand-binding domain-like"/>
    <property type="match status" value="1"/>
</dbReference>
<dbReference type="PANTHER" id="PTHR43537:SF39">
    <property type="entry name" value="HTH-TYPE TRANSCRIPTIONAL REGULATOR MCBR"/>
    <property type="match status" value="1"/>
</dbReference>
<organism evidence="6 7">
    <name type="scientific">Achromobacter pulmonis</name>
    <dbReference type="NCBI Taxonomy" id="1389932"/>
    <lineage>
        <taxon>Bacteria</taxon>
        <taxon>Pseudomonadati</taxon>
        <taxon>Pseudomonadota</taxon>
        <taxon>Betaproteobacteria</taxon>
        <taxon>Burkholderiales</taxon>
        <taxon>Alcaligenaceae</taxon>
        <taxon>Achromobacter</taxon>
    </lineage>
</organism>
<dbReference type="Pfam" id="PF07729">
    <property type="entry name" value="FCD"/>
    <property type="match status" value="1"/>
</dbReference>
<reference evidence="6 7" key="1">
    <citation type="submission" date="2018-01" db="EMBL/GenBank/DDBJ databases">
        <title>The draft genome of an aniline degradation strain ANB-1.</title>
        <authorList>
            <person name="Zhang L."/>
            <person name="Jiang J."/>
        </authorList>
    </citation>
    <scope>NUCLEOTIDE SEQUENCE [LARGE SCALE GENOMIC DNA]</scope>
    <source>
        <strain evidence="6 7">ANB-1</strain>
    </source>
</reference>
<dbReference type="PROSITE" id="PS50949">
    <property type="entry name" value="HTH_GNTR"/>
    <property type="match status" value="1"/>
</dbReference>
<comment type="caution">
    <text evidence="6">The sequence shown here is derived from an EMBL/GenBank/DDBJ whole genome shotgun (WGS) entry which is preliminary data.</text>
</comment>
<evidence type="ECO:0000256" key="2">
    <source>
        <dbReference type="ARBA" id="ARBA00023125"/>
    </source>
</evidence>
<keyword evidence="1" id="KW-0805">Transcription regulation</keyword>
<keyword evidence="2" id="KW-0238">DNA-binding</keyword>
<dbReference type="EMBL" id="POQS01000001">
    <property type="protein sequence ID" value="PND35499.1"/>
    <property type="molecule type" value="Genomic_DNA"/>
</dbReference>
<dbReference type="GO" id="GO:0003700">
    <property type="term" value="F:DNA-binding transcription factor activity"/>
    <property type="evidence" value="ECO:0007669"/>
    <property type="project" value="InterPro"/>
</dbReference>
<evidence type="ECO:0000259" key="5">
    <source>
        <dbReference type="PROSITE" id="PS50949"/>
    </source>
</evidence>
<feature type="domain" description="HTH gntR-type" evidence="5">
    <location>
        <begin position="11"/>
        <end position="78"/>
    </location>
</feature>
<evidence type="ECO:0000313" key="7">
    <source>
        <dbReference type="Proteomes" id="UP000235994"/>
    </source>
</evidence>
<dbReference type="AlphaFoldDB" id="A0A2N8KPX1"/>